<dbReference type="Pfam" id="PF12811">
    <property type="entry name" value="BaxI_1"/>
    <property type="match status" value="1"/>
</dbReference>
<keyword evidence="4" id="KW-1185">Reference proteome</keyword>
<keyword evidence="2" id="KW-0472">Membrane</keyword>
<feature type="compositionally biased region" description="Basic and acidic residues" evidence="1">
    <location>
        <begin position="18"/>
        <end position="28"/>
    </location>
</feature>
<dbReference type="OrthoDB" id="1925129at2759"/>
<feature type="transmembrane region" description="Helical" evidence="2">
    <location>
        <begin position="97"/>
        <end position="123"/>
    </location>
</feature>
<gene>
    <name evidence="3" type="ORF">BVRB_2g047030</name>
</gene>
<name>A0A0J8BGM5_BETVV</name>
<proteinExistence type="predicted"/>
<feature type="region of interest" description="Disordered" evidence="1">
    <location>
        <begin position="1"/>
        <end position="34"/>
    </location>
</feature>
<sequence length="211" mass="22801">MENPESETTSVNGEQEDVYNKDKRRVEPDDGETSKSLYGAVSSLLLPIFFPDPHSSSSFFHRIKASFRDNLPHIREASTATALDVLSWARNGSSFRLLLVISVGTITLLTLTGVLVFLLFLAAATVNAIILSLFMSLAAAGGFLAIFFACMAGIYIGALSLAALVISLVTISAVITTLIVTGMLVSMTTITIDSDHKNKQVFSEFWSLCIE</sequence>
<feature type="transmembrane region" description="Helical" evidence="2">
    <location>
        <begin position="161"/>
        <end position="185"/>
    </location>
</feature>
<dbReference type="EMBL" id="KQ090226">
    <property type="protein sequence ID" value="KMS99207.1"/>
    <property type="molecule type" value="Genomic_DNA"/>
</dbReference>
<dbReference type="InterPro" id="IPR010539">
    <property type="entry name" value="BaxI_1-like"/>
</dbReference>
<evidence type="ECO:0000256" key="1">
    <source>
        <dbReference type="SAM" id="MobiDB-lite"/>
    </source>
</evidence>
<accession>A0A0J8BGM5</accession>
<organism evidence="3 4">
    <name type="scientific">Beta vulgaris subsp. vulgaris</name>
    <name type="common">Beet</name>
    <dbReference type="NCBI Taxonomy" id="3555"/>
    <lineage>
        <taxon>Eukaryota</taxon>
        <taxon>Viridiplantae</taxon>
        <taxon>Streptophyta</taxon>
        <taxon>Embryophyta</taxon>
        <taxon>Tracheophyta</taxon>
        <taxon>Spermatophyta</taxon>
        <taxon>Magnoliopsida</taxon>
        <taxon>eudicotyledons</taxon>
        <taxon>Gunneridae</taxon>
        <taxon>Pentapetalae</taxon>
        <taxon>Caryophyllales</taxon>
        <taxon>Chenopodiaceae</taxon>
        <taxon>Betoideae</taxon>
        <taxon>Beta</taxon>
    </lineage>
</organism>
<feature type="transmembrane region" description="Helical" evidence="2">
    <location>
        <begin position="129"/>
        <end position="154"/>
    </location>
</feature>
<protein>
    <recommendedName>
        <fullName evidence="5">Transmembrane protein</fullName>
    </recommendedName>
</protein>
<reference evidence="3 4" key="1">
    <citation type="journal article" date="2014" name="Nature">
        <title>The genome of the recently domesticated crop plant sugar beet (Beta vulgaris).</title>
        <authorList>
            <person name="Dohm J.C."/>
            <person name="Minoche A.E."/>
            <person name="Holtgrawe D."/>
            <person name="Capella-Gutierrez S."/>
            <person name="Zakrzewski F."/>
            <person name="Tafer H."/>
            <person name="Rupp O."/>
            <person name="Sorensen T.R."/>
            <person name="Stracke R."/>
            <person name="Reinhardt R."/>
            <person name="Goesmann A."/>
            <person name="Kraft T."/>
            <person name="Schulz B."/>
            <person name="Stadler P.F."/>
            <person name="Schmidt T."/>
            <person name="Gabaldon T."/>
            <person name="Lehrach H."/>
            <person name="Weisshaar B."/>
            <person name="Himmelbauer H."/>
        </authorList>
    </citation>
    <scope>NUCLEOTIDE SEQUENCE [LARGE SCALE GENOMIC DNA]</scope>
    <source>
        <tissue evidence="3">Taproot</tissue>
    </source>
</reference>
<feature type="compositionally biased region" description="Polar residues" evidence="1">
    <location>
        <begin position="1"/>
        <end position="13"/>
    </location>
</feature>
<evidence type="ECO:0000313" key="3">
    <source>
        <dbReference type="EMBL" id="KMS99207.1"/>
    </source>
</evidence>
<dbReference type="PANTHER" id="PTHR35508:SF1">
    <property type="entry name" value="VOLTAGE-DEPENDENT L-TYPE CALCIUM CHANNEL SUBUNIT"/>
    <property type="match status" value="1"/>
</dbReference>
<dbReference type="PANTHER" id="PTHR35508">
    <property type="entry name" value="VOLTAGE-DEPENDENT L-TYPE CALCIUM CHANNEL SUBUNIT"/>
    <property type="match status" value="1"/>
</dbReference>
<evidence type="ECO:0000256" key="2">
    <source>
        <dbReference type="SAM" id="Phobius"/>
    </source>
</evidence>
<keyword evidence="2" id="KW-0812">Transmembrane</keyword>
<evidence type="ECO:0000313" key="4">
    <source>
        <dbReference type="Proteomes" id="UP000035740"/>
    </source>
</evidence>
<keyword evidence="2" id="KW-1133">Transmembrane helix</keyword>
<dbReference type="AlphaFoldDB" id="A0A0J8BGM5"/>
<dbReference type="eggNOG" id="ENOG502RYAW">
    <property type="taxonomic scope" value="Eukaryota"/>
</dbReference>
<dbReference type="OMA" id="TEEWQIF"/>
<evidence type="ECO:0008006" key="5">
    <source>
        <dbReference type="Google" id="ProtNLM"/>
    </source>
</evidence>
<dbReference type="Proteomes" id="UP000035740">
    <property type="component" value="Unassembled WGS sequence"/>
</dbReference>
<dbReference type="Gramene" id="KMS99207">
    <property type="protein sequence ID" value="KMS99207"/>
    <property type="gene ID" value="BVRB_2g047030"/>
</dbReference>